<dbReference type="EMBL" id="JAGJCB010000009">
    <property type="protein sequence ID" value="MBP0904242.1"/>
    <property type="molecule type" value="Genomic_DNA"/>
</dbReference>
<dbReference type="InterPro" id="IPR023393">
    <property type="entry name" value="START-like_dom_sf"/>
</dbReference>
<evidence type="ECO:0000256" key="1">
    <source>
        <dbReference type="ARBA" id="ARBA00006817"/>
    </source>
</evidence>
<evidence type="ECO:0000313" key="4">
    <source>
        <dbReference type="Proteomes" id="UP000670776"/>
    </source>
</evidence>
<proteinExistence type="inferred from homology"/>
<dbReference type="InterPro" id="IPR013538">
    <property type="entry name" value="ASHA1/2-like_C"/>
</dbReference>
<dbReference type="Gene3D" id="3.30.530.20">
    <property type="match status" value="1"/>
</dbReference>
<accession>A0ABS4BW10</accession>
<evidence type="ECO:0000259" key="2">
    <source>
        <dbReference type="Pfam" id="PF08327"/>
    </source>
</evidence>
<comment type="similarity">
    <text evidence="1">Belongs to the AHA1 family.</text>
</comment>
<reference evidence="3 4" key="1">
    <citation type="submission" date="2021-04" db="EMBL/GenBank/DDBJ databases">
        <title>Mariniflexile gromovii gen. nov., sp. nov., a gliding bacterium isolated from the sea urchin Strongylocentrotus intermedius.</title>
        <authorList>
            <person name="Ko S."/>
            <person name="Le V."/>
            <person name="Ahn C.-Y."/>
            <person name="Oh H.-M."/>
        </authorList>
    </citation>
    <scope>NUCLEOTIDE SEQUENCE [LARGE SCALE GENOMIC DNA]</scope>
    <source>
        <strain evidence="3 4">KCTC 12570</strain>
    </source>
</reference>
<dbReference type="Proteomes" id="UP000670776">
    <property type="component" value="Unassembled WGS sequence"/>
</dbReference>
<protein>
    <submittedName>
        <fullName evidence="3">SRPBCC domain-containing protein</fullName>
    </submittedName>
</protein>
<sequence length="153" mass="18062">MSKTTIKAAPNRQEVFIEREFDSPVEFLFKAHVEPELVAQWMGTNVLKLENKKNGGYHYETTDPQGNKHNFHGTFHEILPNKRIIRTFEMENTSFPTQLEFFEFEKLSKTKSKLTMQMVYKSVADRDNMLRLPFEFGLNRAHDKLQEVINHLK</sequence>
<gene>
    <name evidence="3" type="ORF">J8H85_10415</name>
</gene>
<dbReference type="Pfam" id="PF08327">
    <property type="entry name" value="AHSA1"/>
    <property type="match status" value="1"/>
</dbReference>
<feature type="domain" description="Activator of Hsp90 ATPase homologue 1/2-like C-terminal" evidence="2">
    <location>
        <begin position="23"/>
        <end position="149"/>
    </location>
</feature>
<organism evidence="3 4">
    <name type="scientific">Mariniflexile gromovii</name>
    <dbReference type="NCBI Taxonomy" id="362523"/>
    <lineage>
        <taxon>Bacteria</taxon>
        <taxon>Pseudomonadati</taxon>
        <taxon>Bacteroidota</taxon>
        <taxon>Flavobacteriia</taxon>
        <taxon>Flavobacteriales</taxon>
        <taxon>Flavobacteriaceae</taxon>
        <taxon>Mariniflexile</taxon>
    </lineage>
</organism>
<dbReference type="RefSeq" id="WP_209655139.1">
    <property type="nucleotide sequence ID" value="NZ_JAGJCB010000009.1"/>
</dbReference>
<name>A0ABS4BW10_9FLAO</name>
<dbReference type="SUPFAM" id="SSF55961">
    <property type="entry name" value="Bet v1-like"/>
    <property type="match status" value="1"/>
</dbReference>
<comment type="caution">
    <text evidence="3">The sequence shown here is derived from an EMBL/GenBank/DDBJ whole genome shotgun (WGS) entry which is preliminary data.</text>
</comment>
<evidence type="ECO:0000313" key="3">
    <source>
        <dbReference type="EMBL" id="MBP0904242.1"/>
    </source>
</evidence>
<keyword evidence="4" id="KW-1185">Reference proteome</keyword>